<dbReference type="Pfam" id="PF00419">
    <property type="entry name" value="Fimbrial"/>
    <property type="match status" value="1"/>
</dbReference>
<name>A0AAJ1CVP2_PANAN</name>
<evidence type="ECO:0000256" key="1">
    <source>
        <dbReference type="SAM" id="SignalP"/>
    </source>
</evidence>
<dbReference type="Gene3D" id="2.60.40.1090">
    <property type="entry name" value="Fimbrial-type adhesion domain"/>
    <property type="match status" value="1"/>
</dbReference>
<evidence type="ECO:0000313" key="4">
    <source>
        <dbReference type="Proteomes" id="UP001208888"/>
    </source>
</evidence>
<dbReference type="SUPFAM" id="SSF49401">
    <property type="entry name" value="Bacterial adhesins"/>
    <property type="match status" value="1"/>
</dbReference>
<dbReference type="PANTHER" id="PTHR33420">
    <property type="entry name" value="FIMBRIAL SUBUNIT ELFA-RELATED"/>
    <property type="match status" value="1"/>
</dbReference>
<dbReference type="EMBL" id="JANFVX010000001">
    <property type="protein sequence ID" value="MCW0342248.1"/>
    <property type="molecule type" value="Genomic_DNA"/>
</dbReference>
<accession>A0AAJ1CVP2</accession>
<feature type="chain" id="PRO_5042575440" evidence="1">
    <location>
        <begin position="25"/>
        <end position="194"/>
    </location>
</feature>
<proteinExistence type="predicted"/>
<feature type="signal peptide" evidence="1">
    <location>
        <begin position="1"/>
        <end position="24"/>
    </location>
</feature>
<dbReference type="InterPro" id="IPR000259">
    <property type="entry name" value="Adhesion_dom_fimbrial"/>
</dbReference>
<dbReference type="InterPro" id="IPR008966">
    <property type="entry name" value="Adhesion_dom_sf"/>
</dbReference>
<dbReference type="GO" id="GO:0009289">
    <property type="term" value="C:pilus"/>
    <property type="evidence" value="ECO:0007669"/>
    <property type="project" value="InterPro"/>
</dbReference>
<protein>
    <submittedName>
        <fullName evidence="3">Major MR/P fimbria protein</fullName>
    </submittedName>
</protein>
<gene>
    <name evidence="3" type="ORF">NB703_000341</name>
</gene>
<organism evidence="3 4">
    <name type="scientific">Pantoea ananas</name>
    <name type="common">Erwinia uredovora</name>
    <dbReference type="NCBI Taxonomy" id="553"/>
    <lineage>
        <taxon>Bacteria</taxon>
        <taxon>Pseudomonadati</taxon>
        <taxon>Pseudomonadota</taxon>
        <taxon>Gammaproteobacteria</taxon>
        <taxon>Enterobacterales</taxon>
        <taxon>Erwiniaceae</taxon>
        <taxon>Pantoea</taxon>
    </lineage>
</organism>
<sequence>MKLNKLVSVLALGLSMAAISNVYAVDDVANQGQGKITFTGSIIDAACSISPETSDQEVSLGQIAASQLADNGTSKPVNFNIDLQHCTMNSTTSDDEQGKPVVTSTAPSVTVTFGGSPAIEGDNTWFGITGTASGAGVVITDASSNKIPVGGSTTARDLIEGDNTLSFSAYVQGLGDEVTTGEFTSIADFTLAYE</sequence>
<evidence type="ECO:0000313" key="3">
    <source>
        <dbReference type="EMBL" id="MCW0342248.1"/>
    </source>
</evidence>
<feature type="domain" description="Fimbrial-type adhesion" evidence="2">
    <location>
        <begin position="36"/>
        <end position="193"/>
    </location>
</feature>
<dbReference type="InterPro" id="IPR050263">
    <property type="entry name" value="Bact_Fimbrial_Adh_Pro"/>
</dbReference>
<dbReference type="Proteomes" id="UP001208888">
    <property type="component" value="Unassembled WGS sequence"/>
</dbReference>
<dbReference type="InterPro" id="IPR036937">
    <property type="entry name" value="Adhesion_dom_fimbrial_sf"/>
</dbReference>
<dbReference type="PANTHER" id="PTHR33420:SF26">
    <property type="entry name" value="FIMBRIAL SUBUNIT"/>
    <property type="match status" value="1"/>
</dbReference>
<dbReference type="AlphaFoldDB" id="A0AAJ1CVP2"/>
<comment type="caution">
    <text evidence="3">The sequence shown here is derived from an EMBL/GenBank/DDBJ whole genome shotgun (WGS) entry which is preliminary data.</text>
</comment>
<keyword evidence="1" id="KW-0732">Signal</keyword>
<dbReference type="RefSeq" id="WP_028723914.1">
    <property type="nucleotide sequence ID" value="NZ_CP060818.1"/>
</dbReference>
<evidence type="ECO:0000259" key="2">
    <source>
        <dbReference type="Pfam" id="PF00419"/>
    </source>
</evidence>
<dbReference type="GO" id="GO:0043709">
    <property type="term" value="P:cell adhesion involved in single-species biofilm formation"/>
    <property type="evidence" value="ECO:0007669"/>
    <property type="project" value="TreeGrafter"/>
</dbReference>
<reference evidence="3" key="1">
    <citation type="submission" date="2022-06" db="EMBL/GenBank/DDBJ databases">
        <title>Dynamics of rice microbiomes reveals core vertical transmitted seed endophytes.</title>
        <authorList>
            <person name="Liao K."/>
            <person name="Zhang X."/>
        </authorList>
    </citation>
    <scope>NUCLEOTIDE SEQUENCE</scope>
    <source>
        <strain evidence="3">JT1-17</strain>
    </source>
</reference>